<evidence type="ECO:0000256" key="5">
    <source>
        <dbReference type="ARBA" id="ARBA00022793"/>
    </source>
</evidence>
<proteinExistence type="inferred from homology"/>
<evidence type="ECO:0000313" key="15">
    <source>
        <dbReference type="EMBL" id="CUH44466.1"/>
    </source>
</evidence>
<dbReference type="InterPro" id="IPR047213">
    <property type="entry name" value="TPP_PYR_PDC_IPDC-like"/>
</dbReference>
<keyword evidence="8 15" id="KW-0456">Lyase</keyword>
<evidence type="ECO:0000256" key="9">
    <source>
        <dbReference type="PIRSR" id="PIRSR036565-1"/>
    </source>
</evidence>
<dbReference type="RefSeq" id="WP_058274432.1">
    <property type="nucleotide sequence ID" value="NZ_CYPS01000046.1"/>
</dbReference>
<dbReference type="InterPro" id="IPR012110">
    <property type="entry name" value="PDC/IPDC-like"/>
</dbReference>
<dbReference type="InterPro" id="IPR011766">
    <property type="entry name" value="TPP_enzyme_TPP-bd"/>
</dbReference>
<dbReference type="InterPro" id="IPR012000">
    <property type="entry name" value="Thiamin_PyroP_enz_cen_dom"/>
</dbReference>
<keyword evidence="16" id="KW-1185">Reference proteome</keyword>
<comment type="cofactor">
    <cofactor evidence="1">
        <name>a metal cation</name>
        <dbReference type="ChEBI" id="CHEBI:25213"/>
    </cofactor>
</comment>
<dbReference type="PIRSF" id="PIRSF036565">
    <property type="entry name" value="Pyruvt_ip_decrb"/>
    <property type="match status" value="1"/>
</dbReference>
<dbReference type="GO" id="GO:0000949">
    <property type="term" value="P:aromatic amino acid family catabolic process to alcohol via Ehrlich pathway"/>
    <property type="evidence" value="ECO:0007669"/>
    <property type="project" value="TreeGrafter"/>
</dbReference>
<feature type="domain" description="Thiamine pyrophosphate enzyme central" evidence="12">
    <location>
        <begin position="204"/>
        <end position="324"/>
    </location>
</feature>
<dbReference type="Pfam" id="PF02776">
    <property type="entry name" value="TPP_enzyme_N"/>
    <property type="match status" value="1"/>
</dbReference>
<gene>
    <name evidence="15" type="primary">kdc</name>
    <name evidence="15" type="ORF">RUM4293_03368</name>
</gene>
<dbReference type="InterPro" id="IPR029061">
    <property type="entry name" value="THDP-binding"/>
</dbReference>
<keyword evidence="4 10" id="KW-0479">Metal-binding</keyword>
<evidence type="ECO:0000256" key="10">
    <source>
        <dbReference type="PIRSR" id="PIRSR036565-2"/>
    </source>
</evidence>
<feature type="binding site" evidence="9">
    <location>
        <position position="121"/>
    </location>
    <ligand>
        <name>pyruvate</name>
        <dbReference type="ChEBI" id="CHEBI:15361"/>
        <label>1</label>
        <note>substrate; ligand shared between two neighboring subunits</note>
    </ligand>
</feature>
<dbReference type="InterPro" id="IPR029035">
    <property type="entry name" value="DHS-like_NAD/FAD-binding_dom"/>
</dbReference>
<comment type="similarity">
    <text evidence="3 11">Belongs to the TPP enzyme family.</text>
</comment>
<dbReference type="CDD" id="cd07038">
    <property type="entry name" value="TPP_PYR_PDC_IPDC_like"/>
    <property type="match status" value="1"/>
</dbReference>
<feature type="domain" description="Thiamine pyrophosphate enzyme N-terminal TPP-binding" evidence="14">
    <location>
        <begin position="8"/>
        <end position="120"/>
    </location>
</feature>
<dbReference type="Pfam" id="PF02775">
    <property type="entry name" value="TPP_enzyme_C"/>
    <property type="match status" value="1"/>
</dbReference>
<dbReference type="SUPFAM" id="SSF52518">
    <property type="entry name" value="Thiamin diphosphate-binding fold (THDP-binding)"/>
    <property type="match status" value="2"/>
</dbReference>
<name>A0A0P1E6I9_9RHOB</name>
<evidence type="ECO:0000256" key="11">
    <source>
        <dbReference type="RuleBase" id="RU362132"/>
    </source>
</evidence>
<keyword evidence="7 11" id="KW-0786">Thiamine pyrophosphate</keyword>
<keyword evidence="6 10" id="KW-0460">Magnesium</keyword>
<dbReference type="GO" id="GO:0000287">
    <property type="term" value="F:magnesium ion binding"/>
    <property type="evidence" value="ECO:0007669"/>
    <property type="project" value="InterPro"/>
</dbReference>
<dbReference type="Gene3D" id="3.40.50.970">
    <property type="match status" value="2"/>
</dbReference>
<feature type="binding site" evidence="10">
    <location>
        <position position="449"/>
    </location>
    <ligand>
        <name>Mg(2+)</name>
        <dbReference type="ChEBI" id="CHEBI:18420"/>
    </ligand>
</feature>
<comment type="cofactor">
    <cofactor evidence="10">
        <name>Mg(2+)</name>
        <dbReference type="ChEBI" id="CHEBI:18420"/>
    </cofactor>
    <text evidence="10">Binds 1 Mg(2+) per subunit.</text>
</comment>
<feature type="binding site" evidence="9">
    <location>
        <position position="31"/>
    </location>
    <ligand>
        <name>pyruvate</name>
        <dbReference type="ChEBI" id="CHEBI:15361"/>
        <label>1</label>
        <note>substrate; ligand shared between two neighboring subunits</note>
    </ligand>
</feature>
<keyword evidence="5" id="KW-0210">Decarboxylase</keyword>
<evidence type="ECO:0000259" key="13">
    <source>
        <dbReference type="Pfam" id="PF02775"/>
    </source>
</evidence>
<comment type="cofactor">
    <cofactor evidence="2">
        <name>thiamine diphosphate</name>
        <dbReference type="ChEBI" id="CHEBI:58937"/>
    </cofactor>
</comment>
<dbReference type="Gene3D" id="3.40.50.1220">
    <property type="entry name" value="TPP-binding domain"/>
    <property type="match status" value="1"/>
</dbReference>
<dbReference type="GO" id="GO:0005829">
    <property type="term" value="C:cytosol"/>
    <property type="evidence" value="ECO:0007669"/>
    <property type="project" value="TreeGrafter"/>
</dbReference>
<protein>
    <submittedName>
        <fullName evidence="15">Alpha-keto-acid decarboxylase</fullName>
        <ecNumber evidence="15">4.1.1.-</ecNumber>
    </submittedName>
</protein>
<evidence type="ECO:0000259" key="12">
    <source>
        <dbReference type="Pfam" id="PF00205"/>
    </source>
</evidence>
<evidence type="ECO:0000259" key="14">
    <source>
        <dbReference type="Pfam" id="PF02776"/>
    </source>
</evidence>
<evidence type="ECO:0000256" key="1">
    <source>
        <dbReference type="ARBA" id="ARBA00001920"/>
    </source>
</evidence>
<dbReference type="EMBL" id="CYPS01000046">
    <property type="protein sequence ID" value="CUH44466.1"/>
    <property type="molecule type" value="Genomic_DNA"/>
</dbReference>
<dbReference type="Proteomes" id="UP000050786">
    <property type="component" value="Unassembled WGS sequence"/>
</dbReference>
<evidence type="ECO:0000256" key="4">
    <source>
        <dbReference type="ARBA" id="ARBA00022723"/>
    </source>
</evidence>
<dbReference type="InterPro" id="IPR012001">
    <property type="entry name" value="Thiamin_PyroP_enz_TPP-bd_dom"/>
</dbReference>
<dbReference type="PANTHER" id="PTHR43452">
    <property type="entry name" value="PYRUVATE DECARBOXYLASE"/>
    <property type="match status" value="1"/>
</dbReference>
<feature type="binding site" evidence="10">
    <location>
        <position position="478"/>
    </location>
    <ligand>
        <name>Mg(2+)</name>
        <dbReference type="ChEBI" id="CHEBI:18420"/>
    </ligand>
</feature>
<evidence type="ECO:0000256" key="8">
    <source>
        <dbReference type="ARBA" id="ARBA00023239"/>
    </source>
</evidence>
<dbReference type="Pfam" id="PF00205">
    <property type="entry name" value="TPP_enzyme_M"/>
    <property type="match status" value="1"/>
</dbReference>
<feature type="binding site" evidence="10">
    <location>
        <position position="476"/>
    </location>
    <ligand>
        <name>Mg(2+)</name>
        <dbReference type="ChEBI" id="CHEBI:18420"/>
    </ligand>
</feature>
<feature type="domain" description="Thiamine pyrophosphate enzyme TPP-binding" evidence="13">
    <location>
        <begin position="417"/>
        <end position="542"/>
    </location>
</feature>
<organism evidence="15 16">
    <name type="scientific">Ruegeria atlantica</name>
    <dbReference type="NCBI Taxonomy" id="81569"/>
    <lineage>
        <taxon>Bacteria</taxon>
        <taxon>Pseudomonadati</taxon>
        <taxon>Pseudomonadota</taxon>
        <taxon>Alphaproteobacteria</taxon>
        <taxon>Rhodobacterales</taxon>
        <taxon>Roseobacteraceae</taxon>
        <taxon>Ruegeria</taxon>
    </lineage>
</organism>
<dbReference type="GO" id="GO:0004737">
    <property type="term" value="F:pyruvate decarboxylase activity"/>
    <property type="evidence" value="ECO:0007669"/>
    <property type="project" value="TreeGrafter"/>
</dbReference>
<sequence>MTTQATTTVSTYLFNRMAELGANHVFGIPGDYVLPLFDELIDGDHHSKHVLVCNELNGAYAADGYAKLSGFGAMAVTFGVGSLSTANAVGGAYADDTPMVVIAGAPSVEVITTPSRRKLHHVMGQDFDAYLKAFAPITVAAHRLMSAETAAQEIDDILRLSYQSKKPIYLEIPYDIQTAQIPVANQALDLMMHQSSGDGLKAAVAAAVAVLKESRTRTVVTGHLLQREKLIEPAKALVEMLNAGVATTFVGKISDFEGHPNAVGLYMGAMSNDATLKAVESADVSIALGMSFNEFDTGVFTGNMGTDQHNIWVDFDQVTVDGTVFDKVYLRDFLPAMISAVQSIEPGDLMVGKDDRRFCFQRSDAFAPTDAPLTIDRLFVQFANYANEGDVFYGDTGGYINGSQAEFPVGMDIYGVGNWGSLGAGFGMFTGGVFAKEAEGRRKYMISGDGAFHMTAQEVSTLIKYDIDTVIFVLDNSGYGAERQIYPGKERSYNNTPVWNYEELGSAFGGVKSVNTKGYVARTEKEMAEVLEQLSEPKGVNIVRIMLDPWDSASFNVKFSEALRH</sequence>
<reference evidence="16" key="1">
    <citation type="submission" date="2015-09" db="EMBL/GenBank/DDBJ databases">
        <authorList>
            <person name="Rodrigo-Torres L."/>
            <person name="Arahal D.R."/>
        </authorList>
    </citation>
    <scope>NUCLEOTIDE SEQUENCE [LARGE SCALE GENOMIC DNA]</scope>
    <source>
        <strain evidence="16">CECT 4293</strain>
    </source>
</reference>
<evidence type="ECO:0000256" key="7">
    <source>
        <dbReference type="ARBA" id="ARBA00023052"/>
    </source>
</evidence>
<dbReference type="SUPFAM" id="SSF52467">
    <property type="entry name" value="DHS-like NAD/FAD-binding domain"/>
    <property type="match status" value="1"/>
</dbReference>
<evidence type="ECO:0000256" key="3">
    <source>
        <dbReference type="ARBA" id="ARBA00007812"/>
    </source>
</evidence>
<dbReference type="PANTHER" id="PTHR43452:SF30">
    <property type="entry name" value="PYRUVATE DECARBOXYLASE ISOZYME 1-RELATED"/>
    <property type="match status" value="1"/>
</dbReference>
<feature type="binding site" evidence="9">
    <location>
        <position position="162"/>
    </location>
    <ligand>
        <name>pyruvate</name>
        <dbReference type="ChEBI" id="CHEBI:15361"/>
        <label>2</label>
        <note>allosteric activator</note>
    </ligand>
</feature>
<evidence type="ECO:0000256" key="2">
    <source>
        <dbReference type="ARBA" id="ARBA00001964"/>
    </source>
</evidence>
<dbReference type="AlphaFoldDB" id="A0A0P1E6I9"/>
<evidence type="ECO:0000313" key="16">
    <source>
        <dbReference type="Proteomes" id="UP000050786"/>
    </source>
</evidence>
<accession>A0A0P1E6I9</accession>
<dbReference type="EC" id="4.1.1.-" evidence="15"/>
<evidence type="ECO:0000256" key="6">
    <source>
        <dbReference type="ARBA" id="ARBA00022842"/>
    </source>
</evidence>
<feature type="binding site" evidence="9">
    <location>
        <position position="482"/>
    </location>
    <ligand>
        <name>pyruvate</name>
        <dbReference type="ChEBI" id="CHEBI:15361"/>
        <label>1</label>
        <note>substrate; ligand shared between two neighboring subunits</note>
    </ligand>
</feature>
<dbReference type="GO" id="GO:0030976">
    <property type="term" value="F:thiamine pyrophosphate binding"/>
    <property type="evidence" value="ECO:0007669"/>
    <property type="project" value="InterPro"/>
</dbReference>